<dbReference type="Gene3D" id="3.90.1010.10">
    <property type="match status" value="1"/>
</dbReference>
<dbReference type="PANTHER" id="PTHR10093">
    <property type="entry name" value="IRON-SULFUR CLUSTER ASSEMBLY ENZYME NIFU HOMOLOG"/>
    <property type="match status" value="1"/>
</dbReference>
<gene>
    <name evidence="2" type="ORF">COW99_02940</name>
</gene>
<comment type="caution">
    <text evidence="2">The sequence shown here is derived from an EMBL/GenBank/DDBJ whole genome shotgun (WGS) entry which is preliminary data.</text>
</comment>
<feature type="domain" description="NIF system FeS cluster assembly NifU N-terminal" evidence="1">
    <location>
        <begin position="4"/>
        <end position="124"/>
    </location>
</feature>
<evidence type="ECO:0000259" key="1">
    <source>
        <dbReference type="Pfam" id="PF01592"/>
    </source>
</evidence>
<dbReference type="Proteomes" id="UP000231246">
    <property type="component" value="Unassembled WGS sequence"/>
</dbReference>
<evidence type="ECO:0000313" key="3">
    <source>
        <dbReference type="Proteomes" id="UP000231246"/>
    </source>
</evidence>
<reference evidence="2 3" key="1">
    <citation type="submission" date="2017-09" db="EMBL/GenBank/DDBJ databases">
        <title>Depth-based differentiation of microbial function through sediment-hosted aquifers and enrichment of novel symbionts in the deep terrestrial subsurface.</title>
        <authorList>
            <person name="Probst A.J."/>
            <person name="Ladd B."/>
            <person name="Jarett J.K."/>
            <person name="Geller-Mcgrath D.E."/>
            <person name="Sieber C.M."/>
            <person name="Emerson J.B."/>
            <person name="Anantharaman K."/>
            <person name="Thomas B.C."/>
            <person name="Malmstrom R."/>
            <person name="Stieglmeier M."/>
            <person name="Klingl A."/>
            <person name="Woyke T."/>
            <person name="Ryan C.M."/>
            <person name="Banfield J.F."/>
        </authorList>
    </citation>
    <scope>NUCLEOTIDE SEQUENCE [LARGE SCALE GENOMIC DNA]</scope>
    <source>
        <strain evidence="2">CG22_combo_CG10-13_8_21_14_all_38_20</strain>
    </source>
</reference>
<dbReference type="CDD" id="cd06664">
    <property type="entry name" value="IscU_like"/>
    <property type="match status" value="1"/>
</dbReference>
<proteinExistence type="predicted"/>
<sequence length="126" mass="14002">MDIYRENILDHYRNPRNYGKLLKPDITQIGDNPLCGDSISIQIQVSRDKLTEIRFTGKGCAISMAATSMLTEHVQEMNLSDLRKLSKDDILELLGTTLSPTRLKCALLPVKTLQIAVNAVSMKKGG</sequence>
<dbReference type="EMBL" id="PCTA01000021">
    <property type="protein sequence ID" value="PIP61655.1"/>
    <property type="molecule type" value="Genomic_DNA"/>
</dbReference>
<dbReference type="GO" id="GO:0051536">
    <property type="term" value="F:iron-sulfur cluster binding"/>
    <property type="evidence" value="ECO:0007669"/>
    <property type="project" value="InterPro"/>
</dbReference>
<name>A0A2H0BVF0_9BACT</name>
<dbReference type="AlphaFoldDB" id="A0A2H0BVF0"/>
<dbReference type="GO" id="GO:0016226">
    <property type="term" value="P:iron-sulfur cluster assembly"/>
    <property type="evidence" value="ECO:0007669"/>
    <property type="project" value="InterPro"/>
</dbReference>
<accession>A0A2H0BVF0</accession>
<dbReference type="SUPFAM" id="SSF82649">
    <property type="entry name" value="SufE/NifU"/>
    <property type="match status" value="1"/>
</dbReference>
<dbReference type="Pfam" id="PF01592">
    <property type="entry name" value="NifU_N"/>
    <property type="match status" value="1"/>
</dbReference>
<evidence type="ECO:0000313" key="2">
    <source>
        <dbReference type="EMBL" id="PIP61655.1"/>
    </source>
</evidence>
<protein>
    <submittedName>
        <fullName evidence="2">Fe-S cluster protein</fullName>
    </submittedName>
</protein>
<dbReference type="GO" id="GO:0005506">
    <property type="term" value="F:iron ion binding"/>
    <property type="evidence" value="ECO:0007669"/>
    <property type="project" value="InterPro"/>
</dbReference>
<dbReference type="InterPro" id="IPR002871">
    <property type="entry name" value="NIF_FeS_clus_asmbl_NifU_N"/>
</dbReference>
<organism evidence="2 3">
    <name type="scientific">Candidatus Roizmanbacteria bacterium CG22_combo_CG10-13_8_21_14_all_38_20</name>
    <dbReference type="NCBI Taxonomy" id="1974862"/>
    <lineage>
        <taxon>Bacteria</taxon>
        <taxon>Candidatus Roizmaniibacteriota</taxon>
    </lineage>
</organism>